<dbReference type="Ensembl" id="ENSNNAT00000004142.1">
    <property type="protein sequence ID" value="ENSNNAP00000003957.1"/>
    <property type="gene ID" value="ENSNNAG00000002674.1"/>
</dbReference>
<feature type="transmembrane region" description="Helical" evidence="12">
    <location>
        <begin position="634"/>
        <end position="655"/>
    </location>
</feature>
<organism evidence="15 16">
    <name type="scientific">Naja naja</name>
    <name type="common">Indian cobra</name>
    <dbReference type="NCBI Taxonomy" id="35670"/>
    <lineage>
        <taxon>Eukaryota</taxon>
        <taxon>Metazoa</taxon>
        <taxon>Chordata</taxon>
        <taxon>Craniata</taxon>
        <taxon>Vertebrata</taxon>
        <taxon>Euteleostomi</taxon>
        <taxon>Lepidosauria</taxon>
        <taxon>Squamata</taxon>
        <taxon>Bifurcata</taxon>
        <taxon>Unidentata</taxon>
        <taxon>Episquamata</taxon>
        <taxon>Toxicofera</taxon>
        <taxon>Serpentes</taxon>
        <taxon>Colubroidea</taxon>
        <taxon>Elapidae</taxon>
        <taxon>Elapinae</taxon>
        <taxon>Naja</taxon>
    </lineage>
</organism>
<feature type="transmembrane region" description="Helical" evidence="12">
    <location>
        <begin position="682"/>
        <end position="705"/>
    </location>
</feature>
<dbReference type="InterPro" id="IPR000068">
    <property type="entry name" value="GPCR_3_Ca_sens_rcpt-rel"/>
</dbReference>
<dbReference type="PANTHER" id="PTHR24061:SF599">
    <property type="entry name" value="G-PROTEIN COUPLED RECEPTORS FAMILY 3 PROFILE DOMAIN-CONTAINING PROTEIN"/>
    <property type="match status" value="1"/>
</dbReference>
<comment type="similarity">
    <text evidence="2">Belongs to the G-protein coupled receptor 3 family.</text>
</comment>
<dbReference type="FunFam" id="2.10.50.30:FF:000002">
    <property type="entry name" value="Vomeronasal 2 receptor, h1"/>
    <property type="match status" value="1"/>
</dbReference>
<evidence type="ECO:0000256" key="1">
    <source>
        <dbReference type="ARBA" id="ARBA00004651"/>
    </source>
</evidence>
<dbReference type="CDD" id="cd15283">
    <property type="entry name" value="7tmC_V2R_pheromone"/>
    <property type="match status" value="1"/>
</dbReference>
<dbReference type="Pfam" id="PF07562">
    <property type="entry name" value="NCD3G"/>
    <property type="match status" value="1"/>
</dbReference>
<keyword evidence="11" id="KW-0807">Transducer</keyword>
<dbReference type="OrthoDB" id="5984008at2759"/>
<evidence type="ECO:0000256" key="13">
    <source>
        <dbReference type="SAM" id="SignalP"/>
    </source>
</evidence>
<feature type="transmembrane region" description="Helical" evidence="12">
    <location>
        <begin position="717"/>
        <end position="737"/>
    </location>
</feature>
<dbReference type="Gene3D" id="2.10.50.30">
    <property type="entry name" value="GPCR, family 3, nine cysteines domain"/>
    <property type="match status" value="1"/>
</dbReference>
<reference evidence="15" key="2">
    <citation type="submission" date="2025-09" db="UniProtKB">
        <authorList>
            <consortium name="Ensembl"/>
        </authorList>
    </citation>
    <scope>IDENTIFICATION</scope>
</reference>
<evidence type="ECO:0000256" key="7">
    <source>
        <dbReference type="ARBA" id="ARBA00023040"/>
    </source>
</evidence>
<dbReference type="InterPro" id="IPR017978">
    <property type="entry name" value="GPCR_3_C"/>
</dbReference>
<evidence type="ECO:0000313" key="16">
    <source>
        <dbReference type="Proteomes" id="UP000694559"/>
    </source>
</evidence>
<dbReference type="GO" id="GO:0004930">
    <property type="term" value="F:G protein-coupled receptor activity"/>
    <property type="evidence" value="ECO:0007669"/>
    <property type="project" value="UniProtKB-KW"/>
</dbReference>
<protein>
    <recommendedName>
        <fullName evidence="14">G-protein coupled receptors family 3 profile domain-containing protein</fullName>
    </recommendedName>
</protein>
<dbReference type="OMA" id="TFCKVWI"/>
<evidence type="ECO:0000256" key="4">
    <source>
        <dbReference type="ARBA" id="ARBA00022692"/>
    </source>
</evidence>
<evidence type="ECO:0000256" key="3">
    <source>
        <dbReference type="ARBA" id="ARBA00022475"/>
    </source>
</evidence>
<accession>A0A8C6VGI2</accession>
<feature type="transmembrane region" description="Helical" evidence="12">
    <location>
        <begin position="593"/>
        <end position="618"/>
    </location>
</feature>
<dbReference type="InterPro" id="IPR038550">
    <property type="entry name" value="GPCR_3_9-Cys_sf"/>
</dbReference>
<proteinExistence type="inferred from homology"/>
<keyword evidence="16" id="KW-1185">Reference proteome</keyword>
<keyword evidence="4 12" id="KW-0812">Transmembrane</keyword>
<dbReference type="PRINTS" id="PR00248">
    <property type="entry name" value="GPCRMGR"/>
</dbReference>
<dbReference type="Gene3D" id="3.40.50.2300">
    <property type="match status" value="2"/>
</dbReference>
<dbReference type="InterPro" id="IPR000337">
    <property type="entry name" value="GPCR_3"/>
</dbReference>
<dbReference type="PANTHER" id="PTHR24061">
    <property type="entry name" value="CALCIUM-SENSING RECEPTOR-RELATED"/>
    <property type="match status" value="1"/>
</dbReference>
<dbReference type="Pfam" id="PF01094">
    <property type="entry name" value="ANF_receptor"/>
    <property type="match status" value="1"/>
</dbReference>
<evidence type="ECO:0000256" key="8">
    <source>
        <dbReference type="ARBA" id="ARBA00023136"/>
    </source>
</evidence>
<evidence type="ECO:0000313" key="15">
    <source>
        <dbReference type="Ensembl" id="ENSNNAP00000003957.1"/>
    </source>
</evidence>
<dbReference type="AlphaFoldDB" id="A0A8C6VGI2"/>
<feature type="chain" id="PRO_5034444862" description="G-protein coupled receptors family 3 profile domain-containing protein" evidence="13">
    <location>
        <begin position="20"/>
        <end position="865"/>
    </location>
</feature>
<name>A0A8C6VGI2_NAJNA</name>
<dbReference type="InterPro" id="IPR004073">
    <property type="entry name" value="GPCR_3_vmron_rcpt_2"/>
</dbReference>
<keyword evidence="7" id="KW-0297">G-protein coupled receptor</keyword>
<evidence type="ECO:0000256" key="5">
    <source>
        <dbReference type="ARBA" id="ARBA00022729"/>
    </source>
</evidence>
<keyword evidence="9" id="KW-0675">Receptor</keyword>
<dbReference type="Pfam" id="PF00003">
    <property type="entry name" value="7tm_3"/>
    <property type="match status" value="1"/>
</dbReference>
<feature type="transmembrane region" description="Helical" evidence="12">
    <location>
        <begin position="561"/>
        <end position="581"/>
    </location>
</feature>
<keyword evidence="8 12" id="KW-0472">Membrane</keyword>
<dbReference type="InterPro" id="IPR001828">
    <property type="entry name" value="ANF_lig-bd_rcpt"/>
</dbReference>
<feature type="signal peptide" evidence="13">
    <location>
        <begin position="1"/>
        <end position="19"/>
    </location>
</feature>
<feature type="transmembrane region" description="Helical" evidence="12">
    <location>
        <begin position="749"/>
        <end position="772"/>
    </location>
</feature>
<dbReference type="FunFam" id="3.40.50.2300:FF:000024">
    <property type="entry name" value="Vomeronasal 2, receptor 73"/>
    <property type="match status" value="1"/>
</dbReference>
<feature type="domain" description="G-protein coupled receptors family 3 profile" evidence="14">
    <location>
        <begin position="523"/>
        <end position="787"/>
    </location>
</feature>
<dbReference type="PROSITE" id="PS00981">
    <property type="entry name" value="G_PROTEIN_RECEP_F3_3"/>
    <property type="match status" value="1"/>
</dbReference>
<sequence>MTGLPLLLLLFWLLPPTSAKRMQTVCALTRSLQILEDYYRPGDLIIGGNLSFKKIQSQRNLGVAPKNNTKDKRNSNSICEISCNVPQCFSHHRIRPKKYQQFLALVFAVTEINKDLVLLPNITLGFHIYDNHQIEREISLISFSLLSTRVYTSLKSRHPFSAIYSLPQVDGFFHCLLTNQNQSKFYPSFFRINPKEFPQYVGLVQLLLYFQWNWVGLVAPESDNGERFISSLMPMLKEKEICLAFTEKLKLDFLVSTKLKFLHIFKIWSKTEVIILFGDSSSITNILAVMNVHEQWTKATFCKVWILTSHWKVSMMGSQDILKDINPFHGALHFRDHTGDVSGFSHFLLSLDPLNPKADVFLPQWWERVFECKIYKPGEIAPGRQKTCTGKENLQNLPTYVFETGMAGESYNIYNAIYALAHALHAMYGTGPQPALMRLRKRISEVWSWQVISRCHAGERRRVPEGKQVCCYQCISCPEGTISNQTVACYSDCEPCPEDQYPNKDKDQCIAKKIHFLAYQDTLGYILVSLALFLSVTTSTVLLIFHKHHDTPIVKANNRDLTYILLVSLLLCFLCSFLFIGQPGKITCLFQQSAFAILFSLAVSSVLAKTVMVVLAFMATKPGNKTRKLLGKPLIYSIVLVCPLVQAVLCATWLVTFPPFPNLDFHSLFGETILECKQGSAAMFYSVLSYLGLLAHVSFTVAFLARKLPDSFNEAKFITFSMLVFCSVWITFLPTYLSTKGKSMVAVETFSILASGAGLLACIFFPKCYIILLRPNLNSNDQLPLSSINPSIPHDPVRAEEASWMRSETYSKKKQSPHRLPCAGASSLNNGAECVHVCPSVHLCEASPLLPPAGSQSWKRWGTLH</sequence>
<keyword evidence="5 13" id="KW-0732">Signal</keyword>
<dbReference type="SUPFAM" id="SSF53822">
    <property type="entry name" value="Periplasmic binding protein-like I"/>
    <property type="match status" value="1"/>
</dbReference>
<dbReference type="InterPro" id="IPR011500">
    <property type="entry name" value="GPCR_3_9-Cys_dom"/>
</dbReference>
<dbReference type="PROSITE" id="PS50259">
    <property type="entry name" value="G_PROTEIN_RECEP_F3_4"/>
    <property type="match status" value="1"/>
</dbReference>
<dbReference type="GO" id="GO:0005886">
    <property type="term" value="C:plasma membrane"/>
    <property type="evidence" value="ECO:0007669"/>
    <property type="project" value="UniProtKB-SubCell"/>
</dbReference>
<reference evidence="15" key="1">
    <citation type="submission" date="2025-08" db="UniProtKB">
        <authorList>
            <consortium name="Ensembl"/>
        </authorList>
    </citation>
    <scope>IDENTIFICATION</scope>
</reference>
<dbReference type="InterPro" id="IPR028082">
    <property type="entry name" value="Peripla_BP_I"/>
</dbReference>
<evidence type="ECO:0000256" key="12">
    <source>
        <dbReference type="SAM" id="Phobius"/>
    </source>
</evidence>
<dbReference type="PRINTS" id="PR01535">
    <property type="entry name" value="VOMERONASL2R"/>
</dbReference>
<dbReference type="GeneTree" id="ENSGT00950000182788"/>
<evidence type="ECO:0000256" key="9">
    <source>
        <dbReference type="ARBA" id="ARBA00023170"/>
    </source>
</evidence>
<comment type="subcellular location">
    <subcellularLocation>
        <location evidence="1">Cell membrane</location>
        <topology evidence="1">Multi-pass membrane protein</topology>
    </subcellularLocation>
</comment>
<feature type="transmembrane region" description="Helical" evidence="12">
    <location>
        <begin position="523"/>
        <end position="545"/>
    </location>
</feature>
<dbReference type="Proteomes" id="UP000694559">
    <property type="component" value="Unplaced"/>
</dbReference>
<evidence type="ECO:0000256" key="10">
    <source>
        <dbReference type="ARBA" id="ARBA00023180"/>
    </source>
</evidence>
<keyword evidence="6 12" id="KW-1133">Transmembrane helix</keyword>
<evidence type="ECO:0000256" key="6">
    <source>
        <dbReference type="ARBA" id="ARBA00022989"/>
    </source>
</evidence>
<keyword evidence="3" id="KW-1003">Cell membrane</keyword>
<evidence type="ECO:0000259" key="14">
    <source>
        <dbReference type="PROSITE" id="PS50259"/>
    </source>
</evidence>
<evidence type="ECO:0000256" key="2">
    <source>
        <dbReference type="ARBA" id="ARBA00007242"/>
    </source>
</evidence>
<keyword evidence="10" id="KW-0325">Glycoprotein</keyword>
<dbReference type="InterPro" id="IPR017979">
    <property type="entry name" value="GPCR_3_CS"/>
</dbReference>
<evidence type="ECO:0000256" key="11">
    <source>
        <dbReference type="ARBA" id="ARBA00023224"/>
    </source>
</evidence>